<dbReference type="EMBL" id="LVYV01000045">
    <property type="protein sequence ID" value="KZD21333.1"/>
    <property type="molecule type" value="Genomic_DNA"/>
</dbReference>
<dbReference type="AlphaFoldDB" id="A0A163XT76"/>
<organism evidence="2 3">
    <name type="scientific">Tardiphaga robiniae</name>
    <dbReference type="NCBI Taxonomy" id="943830"/>
    <lineage>
        <taxon>Bacteria</taxon>
        <taxon>Pseudomonadati</taxon>
        <taxon>Pseudomonadota</taxon>
        <taxon>Alphaproteobacteria</taxon>
        <taxon>Hyphomicrobiales</taxon>
        <taxon>Nitrobacteraceae</taxon>
        <taxon>Tardiphaga</taxon>
    </lineage>
</organism>
<name>A0A163XT76_9BRAD</name>
<evidence type="ECO:0000313" key="2">
    <source>
        <dbReference type="EMBL" id="KZD21333.1"/>
    </source>
</evidence>
<evidence type="ECO:0000313" key="3">
    <source>
        <dbReference type="Proteomes" id="UP000076574"/>
    </source>
</evidence>
<protein>
    <submittedName>
        <fullName evidence="2">Uncharacterized protein</fullName>
    </submittedName>
</protein>
<evidence type="ECO:0000256" key="1">
    <source>
        <dbReference type="SAM" id="MobiDB-lite"/>
    </source>
</evidence>
<reference evidence="2 3" key="1">
    <citation type="submission" date="2016-03" db="EMBL/GenBank/DDBJ databases">
        <title>Microsymbionts genomes from the relict species Vavilovia formosa (Stev.) Fed.</title>
        <authorList>
            <person name="Kopat V."/>
            <person name="Chirak E."/>
            <person name="Kimeklis A."/>
            <person name="Andronov E."/>
        </authorList>
    </citation>
    <scope>NUCLEOTIDE SEQUENCE [LARGE SCALE GENOMIC DNA]</scope>
    <source>
        <strain evidence="2 3">Vaf07</strain>
    </source>
</reference>
<feature type="compositionally biased region" description="Polar residues" evidence="1">
    <location>
        <begin position="1"/>
        <end position="13"/>
    </location>
</feature>
<feature type="compositionally biased region" description="Basic residues" evidence="1">
    <location>
        <begin position="48"/>
        <end position="62"/>
    </location>
</feature>
<gene>
    <name evidence="2" type="ORF">A4A58_13160</name>
</gene>
<proteinExistence type="predicted"/>
<feature type="region of interest" description="Disordered" evidence="1">
    <location>
        <begin position="1"/>
        <end position="62"/>
    </location>
</feature>
<accession>A0A163XT76</accession>
<keyword evidence="3" id="KW-1185">Reference proteome</keyword>
<dbReference type="Proteomes" id="UP000076574">
    <property type="component" value="Unassembled WGS sequence"/>
</dbReference>
<sequence>MGLQPSQSESCSQMMPAMPMAGNSKTGPFRPIKKSASDKERAHSAKATLRKSLQKQRAMQRG</sequence>
<comment type="caution">
    <text evidence="2">The sequence shown here is derived from an EMBL/GenBank/DDBJ whole genome shotgun (WGS) entry which is preliminary data.</text>
</comment>